<organism evidence="3 4">
    <name type="scientific">Yinghuangia soli</name>
    <dbReference type="NCBI Taxonomy" id="2908204"/>
    <lineage>
        <taxon>Bacteria</taxon>
        <taxon>Bacillati</taxon>
        <taxon>Actinomycetota</taxon>
        <taxon>Actinomycetes</taxon>
        <taxon>Kitasatosporales</taxon>
        <taxon>Streptomycetaceae</taxon>
        <taxon>Yinghuangia</taxon>
    </lineage>
</organism>
<sequence>MRDTAAGRYPSVDELVRTATGLAEGNPDFCALRRIGSSQRGEPIRLLTVGTGGDRNVLVVAGAHANEVVGAATTAALARHAVAYRDIYASSGIVWHFLLCLDPDSARLHRTEPSPVQSFLGHHRGFYRPAAAEQPELAPSLRPPGDELPETRALFDVIDELRPMLQCSLHGIDVGGTWVQVTRDLPGLSAALAASAAGLGIPIERGAFDTFAWPETAPGVFVMPQTGEHERFGPHVELASASTWYAPHRHGGLTALIEVPMWTSPYVDDARPPEAPAEAAILSCITRLRAAGVEVGRLVDDVGAVLPDSRLFRAARGLSDLCPVLADEWTDLAADNAPDGAAEPPPPAATTSHLTLTRAHITSLQAQTWRLPLRAAAMLLHLLDDEPRTRTQPQLRYAQNRLIALVTRWCREYEAALAATWLPVARQAEHQGRMTVAAVRLAAAAERRPLPGAKLDDPALFHPPHTNGRNPS</sequence>
<evidence type="ECO:0000313" key="4">
    <source>
        <dbReference type="Proteomes" id="UP001165378"/>
    </source>
</evidence>
<dbReference type="GO" id="GO:0008270">
    <property type="term" value="F:zinc ion binding"/>
    <property type="evidence" value="ECO:0007669"/>
    <property type="project" value="InterPro"/>
</dbReference>
<gene>
    <name evidence="3" type="ORF">LZ495_30955</name>
</gene>
<dbReference type="EMBL" id="JAKFHA010000025">
    <property type="protein sequence ID" value="MCF2531612.1"/>
    <property type="molecule type" value="Genomic_DNA"/>
</dbReference>
<dbReference type="InterPro" id="IPR000834">
    <property type="entry name" value="Peptidase_M14"/>
</dbReference>
<accession>A0AA41Q7I5</accession>
<keyword evidence="4" id="KW-1185">Reference proteome</keyword>
<evidence type="ECO:0000313" key="3">
    <source>
        <dbReference type="EMBL" id="MCF2531612.1"/>
    </source>
</evidence>
<dbReference type="Pfam" id="PF00246">
    <property type="entry name" value="Peptidase_M14"/>
    <property type="match status" value="1"/>
</dbReference>
<feature type="region of interest" description="Disordered" evidence="1">
    <location>
        <begin position="452"/>
        <end position="472"/>
    </location>
</feature>
<dbReference type="SMART" id="SM00631">
    <property type="entry name" value="Zn_pept"/>
    <property type="match status" value="1"/>
</dbReference>
<comment type="caution">
    <text evidence="3">The sequence shown here is derived from an EMBL/GenBank/DDBJ whole genome shotgun (WGS) entry which is preliminary data.</text>
</comment>
<name>A0AA41Q7I5_9ACTN</name>
<proteinExistence type="predicted"/>
<reference evidence="3" key="1">
    <citation type="submission" date="2022-01" db="EMBL/GenBank/DDBJ databases">
        <title>Genome-Based Taxonomic Classification of the Phylum Actinobacteria.</title>
        <authorList>
            <person name="Gao Y."/>
        </authorList>
    </citation>
    <scope>NUCLEOTIDE SEQUENCE</scope>
    <source>
        <strain evidence="3">KLBMP 8922</strain>
    </source>
</reference>
<feature type="domain" description="Peptidase M14" evidence="2">
    <location>
        <begin position="9"/>
        <end position="243"/>
    </location>
</feature>
<dbReference type="AlphaFoldDB" id="A0AA41Q7I5"/>
<protein>
    <submittedName>
        <fullName evidence="3">3-hydroxyacyl-CoA dehydrogenase</fullName>
    </submittedName>
</protein>
<dbReference type="SUPFAM" id="SSF53187">
    <property type="entry name" value="Zn-dependent exopeptidases"/>
    <property type="match status" value="1"/>
</dbReference>
<evidence type="ECO:0000259" key="2">
    <source>
        <dbReference type="SMART" id="SM00631"/>
    </source>
</evidence>
<dbReference type="GO" id="GO:0004181">
    <property type="term" value="F:metallocarboxypeptidase activity"/>
    <property type="evidence" value="ECO:0007669"/>
    <property type="project" value="InterPro"/>
</dbReference>
<evidence type="ECO:0000256" key="1">
    <source>
        <dbReference type="SAM" id="MobiDB-lite"/>
    </source>
</evidence>
<dbReference type="Gene3D" id="3.40.630.10">
    <property type="entry name" value="Zn peptidases"/>
    <property type="match status" value="1"/>
</dbReference>
<dbReference type="GO" id="GO:0006508">
    <property type="term" value="P:proteolysis"/>
    <property type="evidence" value="ECO:0007669"/>
    <property type="project" value="InterPro"/>
</dbReference>
<dbReference type="Proteomes" id="UP001165378">
    <property type="component" value="Unassembled WGS sequence"/>
</dbReference>